<dbReference type="PANTHER" id="PTHR36530:SF1">
    <property type="entry name" value="AMOEBIASIN-1"/>
    <property type="match status" value="1"/>
</dbReference>
<dbReference type="Pfam" id="PF09394">
    <property type="entry name" value="Inhibitor_I42"/>
    <property type="match status" value="1"/>
</dbReference>
<evidence type="ECO:0000259" key="3">
    <source>
        <dbReference type="Pfam" id="PF09394"/>
    </source>
</evidence>
<dbReference type="EMBL" id="JAVKPK010000035">
    <property type="protein sequence ID" value="MDR7666045.1"/>
    <property type="molecule type" value="Genomic_DNA"/>
</dbReference>
<dbReference type="SUPFAM" id="SSF141066">
    <property type="entry name" value="ICP-like"/>
    <property type="match status" value="1"/>
</dbReference>
<feature type="domain" description="Proteinase inhibitor I42 chagasin" evidence="3">
    <location>
        <begin position="32"/>
        <end position="123"/>
    </location>
</feature>
<dbReference type="InterPro" id="IPR052781">
    <property type="entry name" value="Cys_protease_inhibitor_I42"/>
</dbReference>
<sequence length="126" mass="13882">MAAIPAAVCSTPHATGHHKIITEADDGKSIYLKKGDSFYLMLKENPSTGYSWELSLSKGLGLLSDKYYSPESSKKGEKFIVGAAGFHLWKIKAVATGKQQINGIYKRSWEKETGEEQTFKLNVVVV</sequence>
<evidence type="ECO:0000256" key="1">
    <source>
        <dbReference type="ARBA" id="ARBA00022690"/>
    </source>
</evidence>
<evidence type="ECO:0000313" key="4">
    <source>
        <dbReference type="EMBL" id="MDR7666045.1"/>
    </source>
</evidence>
<evidence type="ECO:0000256" key="2">
    <source>
        <dbReference type="ARBA" id="ARBA00022704"/>
    </source>
</evidence>
<reference evidence="5" key="1">
    <citation type="submission" date="2023-07" db="EMBL/GenBank/DDBJ databases">
        <title>Whole-genome sequencing of a new Methanosarcina sp. Z-7115.</title>
        <authorList>
            <person name="Zhilina T.N."/>
            <person name="Merkel A.Y."/>
        </authorList>
    </citation>
    <scope>NUCLEOTIDE SEQUENCE [LARGE SCALE GENOMIC DNA]</scope>
    <source>
        <strain evidence="5">Z-7115</strain>
    </source>
</reference>
<dbReference type="Proteomes" id="UP001246244">
    <property type="component" value="Unassembled WGS sequence"/>
</dbReference>
<keyword evidence="1 4" id="KW-0646">Protease inhibitor</keyword>
<name>A0ABU2D228_9EURY</name>
<dbReference type="InterPro" id="IPR018990">
    <property type="entry name" value="Prot_inh_I42_chagasin"/>
</dbReference>
<proteinExistence type="predicted"/>
<dbReference type="Gene3D" id="2.60.40.2020">
    <property type="match status" value="1"/>
</dbReference>
<evidence type="ECO:0000313" key="5">
    <source>
        <dbReference type="Proteomes" id="UP001246244"/>
    </source>
</evidence>
<organism evidence="4 5">
    <name type="scientific">Methanosarcina baikalica</name>
    <dbReference type="NCBI Taxonomy" id="3073890"/>
    <lineage>
        <taxon>Archaea</taxon>
        <taxon>Methanobacteriati</taxon>
        <taxon>Methanobacteriota</taxon>
        <taxon>Stenosarchaea group</taxon>
        <taxon>Methanomicrobia</taxon>
        <taxon>Methanosarcinales</taxon>
        <taxon>Methanosarcinaceae</taxon>
        <taxon>Methanosarcina</taxon>
    </lineage>
</organism>
<dbReference type="RefSeq" id="WP_310576069.1">
    <property type="nucleotide sequence ID" value="NZ_JAVKPK010000035.1"/>
</dbReference>
<dbReference type="PANTHER" id="PTHR36530">
    <property type="entry name" value="INHIBITOR OF CYSTEINE PEPTIDASE"/>
    <property type="match status" value="1"/>
</dbReference>
<keyword evidence="2" id="KW-0789">Thiol protease inhibitor</keyword>
<accession>A0ABU2D228</accession>
<protein>
    <submittedName>
        <fullName evidence="4">Protease inhibitor I42 family protein</fullName>
    </submittedName>
</protein>
<comment type="caution">
    <text evidence="4">The sequence shown here is derived from an EMBL/GenBank/DDBJ whole genome shotgun (WGS) entry which is preliminary data.</text>
</comment>
<dbReference type="InterPro" id="IPR036331">
    <property type="entry name" value="Chagasin-like_sf"/>
</dbReference>
<gene>
    <name evidence="4" type="ORF">RG963_09715</name>
</gene>
<keyword evidence="5" id="KW-1185">Reference proteome</keyword>
<dbReference type="GO" id="GO:0030414">
    <property type="term" value="F:peptidase inhibitor activity"/>
    <property type="evidence" value="ECO:0007669"/>
    <property type="project" value="UniProtKB-KW"/>
</dbReference>